<feature type="transmembrane region" description="Helical" evidence="6">
    <location>
        <begin position="1136"/>
        <end position="1156"/>
    </location>
</feature>
<dbReference type="GO" id="GO:0015095">
    <property type="term" value="F:magnesium ion transmembrane transporter activity"/>
    <property type="evidence" value="ECO:0007669"/>
    <property type="project" value="TreeGrafter"/>
</dbReference>
<evidence type="ECO:0000256" key="2">
    <source>
        <dbReference type="ARBA" id="ARBA00022692"/>
    </source>
</evidence>
<dbReference type="GO" id="GO:0015087">
    <property type="term" value="F:cobalt ion transmembrane transporter activity"/>
    <property type="evidence" value="ECO:0007669"/>
    <property type="project" value="TreeGrafter"/>
</dbReference>
<dbReference type="GO" id="GO:0005886">
    <property type="term" value="C:plasma membrane"/>
    <property type="evidence" value="ECO:0007669"/>
    <property type="project" value="UniProtKB-SubCell"/>
</dbReference>
<evidence type="ECO:0000256" key="3">
    <source>
        <dbReference type="ARBA" id="ARBA00022989"/>
    </source>
</evidence>
<dbReference type="SUPFAM" id="SSF144083">
    <property type="entry name" value="Magnesium transport protein CorA, transmembrane region"/>
    <property type="match status" value="1"/>
</dbReference>
<dbReference type="EMBL" id="JAUDZG010000002">
    <property type="protein sequence ID" value="KAK3307749.1"/>
    <property type="molecule type" value="Genomic_DNA"/>
</dbReference>
<dbReference type="PANTHER" id="PTHR46494">
    <property type="entry name" value="CORA FAMILY METAL ION TRANSPORTER (EUROFUNG)"/>
    <property type="match status" value="1"/>
</dbReference>
<evidence type="ECO:0000256" key="6">
    <source>
        <dbReference type="SAM" id="Phobius"/>
    </source>
</evidence>
<evidence type="ECO:0000256" key="1">
    <source>
        <dbReference type="ARBA" id="ARBA00004651"/>
    </source>
</evidence>
<keyword evidence="8" id="KW-1185">Reference proteome</keyword>
<feature type="region of interest" description="Disordered" evidence="5">
    <location>
        <begin position="106"/>
        <end position="176"/>
    </location>
</feature>
<evidence type="ECO:0000313" key="7">
    <source>
        <dbReference type="EMBL" id="KAK3307749.1"/>
    </source>
</evidence>
<sequence length="1199" mass="135327">MDDDPFRRRMQRRGTTPGRIYMDEPVPPPPRQPTSFLRQEPTQNAPSLPESHGPHYVGGGPPHAAPTYYRPAPVHDQAYYYHQPHATQFVDPRPRVESLDVYERPLSPIDRRRQPLRAPSVQSRGFIRPRSQSPTGPSREKAPSGSPSSRHRQRRYTENYHSDGEGDGEDGDDSTNEHIRRVPRIARESQQMPEYLEEADEFGNPLSPTVYSFTPSRISHTASTQLSSDADDEPLEEAGGDAAAGGTGGRKEPDHRGLRLSHVFQSQYNGDYTLGGSHGVKLAAVSSSSMRYQPLFRWLHCTRTLMDFDDFSREAARVPDLTPVEQKGIRDLLVRVQRKFVKTVQTASGRSVRHMEPACIQQILPPDSASSSRRTVTWICLPYFTLEKYSGLQGAPENSSAFPIETLLQAKFSRASKERDMRQAVCQSKDIPAGLCFHVAQIWCLIVGNSLLFTYSRMTEETLRAHSVEISVPSFAMSPDSRPLAVIAVSYKQAVLWSIPLEECQTWLDFQARFWEFWPQRLQFFHRKRPVTGGNWPRIWNLAKHTNTKIVLEMRIGPHPTPPPAGVLIPTGVGQATGKVAKPGSQPQSQSQSHPEGSPRQSRMASEKLPPSTPNWKSRSMPESPDSVTLPAVSIFSCLPGVTHPDYAHIDEEALDDHLREVEDYLLCRTPFSDRRTYAACPEATRGAIYSDLEQGGIELSKLDDVPSKEQWRYETQLDIFNAADIVFKFFFPPDVEMPTIRKFWGALDIIITNGVRKTPSEREPPRRTGKPLLSNGTLRTTRLRLRRLCAQLLAFNDIFSDCGRLEQSRIAVPNELVEGWIHLLMALVYLPIHEAKSDRLFDDANGLIHNGMAAVIRSLSDKSLLDSSVVLPQELLSLISLKLLRDSTMGMPDIIECYSGCLDELEADIASRPSDRSREHRISLLNEEISVVKRVISVQASVFESLFSFAQETETGAVNAAPRMHSGNRARDVPGPVRIVDRVNFRGRHRAGHRYHAAEYKPYYPRARAGAVRSRSYPDEDPEVHYYYETPTFGLTDSATHFQLDPTDPGGYRILLLTECIDFLSGRERDFSDFRDWALSLEQVNRNKIDTTKDRHDNAIYAFTIVTIIFLPLSAVASIFGINTRDVRDMELDQWAYWATAVPVTVLVIFLGLLWTGELGNILGWAQSFGQRRGVYKSLPSGGSYRRLDGMEEDWKRE</sequence>
<dbReference type="RefSeq" id="XP_062723529.1">
    <property type="nucleotide sequence ID" value="XM_062868632.1"/>
</dbReference>
<comment type="subcellular location">
    <subcellularLocation>
        <location evidence="1">Cell membrane</location>
        <topology evidence="1">Multi-pass membrane protein</topology>
    </subcellularLocation>
</comment>
<dbReference type="InterPro" id="IPR045863">
    <property type="entry name" value="CorA_TM1_TM2"/>
</dbReference>
<dbReference type="PANTHER" id="PTHR46494:SF3">
    <property type="entry name" value="ZINC TRANSPORT PROTEIN ZNTB"/>
    <property type="match status" value="1"/>
</dbReference>
<feature type="compositionally biased region" description="Acidic residues" evidence="5">
    <location>
        <begin position="165"/>
        <end position="174"/>
    </location>
</feature>
<feature type="compositionally biased region" description="Acidic residues" evidence="5">
    <location>
        <begin position="229"/>
        <end position="239"/>
    </location>
</feature>
<organism evidence="7 8">
    <name type="scientific">Chaetomium strumarium</name>
    <dbReference type="NCBI Taxonomy" id="1170767"/>
    <lineage>
        <taxon>Eukaryota</taxon>
        <taxon>Fungi</taxon>
        <taxon>Dikarya</taxon>
        <taxon>Ascomycota</taxon>
        <taxon>Pezizomycotina</taxon>
        <taxon>Sordariomycetes</taxon>
        <taxon>Sordariomycetidae</taxon>
        <taxon>Sordariales</taxon>
        <taxon>Chaetomiaceae</taxon>
        <taxon>Chaetomium</taxon>
    </lineage>
</organism>
<dbReference type="Proteomes" id="UP001273166">
    <property type="component" value="Unassembled WGS sequence"/>
</dbReference>
<feature type="transmembrane region" description="Helical" evidence="6">
    <location>
        <begin position="1100"/>
        <end position="1124"/>
    </location>
</feature>
<dbReference type="GeneID" id="87887461"/>
<evidence type="ECO:0000256" key="5">
    <source>
        <dbReference type="SAM" id="MobiDB-lite"/>
    </source>
</evidence>
<gene>
    <name evidence="7" type="ORF">B0T15DRAFT_522460</name>
</gene>
<dbReference type="Gene3D" id="1.20.58.340">
    <property type="entry name" value="Magnesium transport protein CorA, transmembrane region"/>
    <property type="match status" value="1"/>
</dbReference>
<reference evidence="7" key="1">
    <citation type="journal article" date="2023" name="Mol. Phylogenet. Evol.">
        <title>Genome-scale phylogeny and comparative genomics of the fungal order Sordariales.</title>
        <authorList>
            <person name="Hensen N."/>
            <person name="Bonometti L."/>
            <person name="Westerberg I."/>
            <person name="Brannstrom I.O."/>
            <person name="Guillou S."/>
            <person name="Cros-Aarteil S."/>
            <person name="Calhoun S."/>
            <person name="Haridas S."/>
            <person name="Kuo A."/>
            <person name="Mondo S."/>
            <person name="Pangilinan J."/>
            <person name="Riley R."/>
            <person name="LaButti K."/>
            <person name="Andreopoulos B."/>
            <person name="Lipzen A."/>
            <person name="Chen C."/>
            <person name="Yan M."/>
            <person name="Daum C."/>
            <person name="Ng V."/>
            <person name="Clum A."/>
            <person name="Steindorff A."/>
            <person name="Ohm R.A."/>
            <person name="Martin F."/>
            <person name="Silar P."/>
            <person name="Natvig D.O."/>
            <person name="Lalanne C."/>
            <person name="Gautier V."/>
            <person name="Ament-Velasquez S.L."/>
            <person name="Kruys A."/>
            <person name="Hutchinson M.I."/>
            <person name="Powell A.J."/>
            <person name="Barry K."/>
            <person name="Miller A.N."/>
            <person name="Grigoriev I.V."/>
            <person name="Debuchy R."/>
            <person name="Gladieux P."/>
            <person name="Hiltunen Thoren M."/>
            <person name="Johannesson H."/>
        </authorList>
    </citation>
    <scope>NUCLEOTIDE SEQUENCE</scope>
    <source>
        <strain evidence="7">CBS 333.67</strain>
    </source>
</reference>
<dbReference type="Pfam" id="PF01544">
    <property type="entry name" value="CorA"/>
    <property type="match status" value="1"/>
</dbReference>
<keyword evidence="4 6" id="KW-0472">Membrane</keyword>
<feature type="compositionally biased region" description="Polar residues" evidence="5">
    <location>
        <begin position="33"/>
        <end position="46"/>
    </location>
</feature>
<evidence type="ECO:0000313" key="8">
    <source>
        <dbReference type="Proteomes" id="UP001273166"/>
    </source>
</evidence>
<protein>
    <submittedName>
        <fullName evidence="7">Uncharacterized protein</fullName>
    </submittedName>
</protein>
<name>A0AAJ0GX57_9PEZI</name>
<dbReference type="GO" id="GO:0000287">
    <property type="term" value="F:magnesium ion binding"/>
    <property type="evidence" value="ECO:0007669"/>
    <property type="project" value="TreeGrafter"/>
</dbReference>
<feature type="compositionally biased region" description="Basic and acidic residues" evidence="5">
    <location>
        <begin position="155"/>
        <end position="164"/>
    </location>
</feature>
<comment type="caution">
    <text evidence="7">The sequence shown here is derived from an EMBL/GenBank/DDBJ whole genome shotgun (WGS) entry which is preliminary data.</text>
</comment>
<dbReference type="AlphaFoldDB" id="A0AAJ0GX57"/>
<reference evidence="7" key="2">
    <citation type="submission" date="2023-06" db="EMBL/GenBank/DDBJ databases">
        <authorList>
            <consortium name="Lawrence Berkeley National Laboratory"/>
            <person name="Mondo S.J."/>
            <person name="Hensen N."/>
            <person name="Bonometti L."/>
            <person name="Westerberg I."/>
            <person name="Brannstrom I.O."/>
            <person name="Guillou S."/>
            <person name="Cros-Aarteil S."/>
            <person name="Calhoun S."/>
            <person name="Haridas S."/>
            <person name="Kuo A."/>
            <person name="Pangilinan J."/>
            <person name="Riley R."/>
            <person name="Labutti K."/>
            <person name="Andreopoulos B."/>
            <person name="Lipzen A."/>
            <person name="Chen C."/>
            <person name="Yanf M."/>
            <person name="Daum C."/>
            <person name="Ng V."/>
            <person name="Clum A."/>
            <person name="Steindorff A."/>
            <person name="Ohm R."/>
            <person name="Martin F."/>
            <person name="Silar P."/>
            <person name="Natvig D."/>
            <person name="Lalanne C."/>
            <person name="Gautier V."/>
            <person name="Ament-Velasquez S.L."/>
            <person name="Kruys A."/>
            <person name="Hutchinson M.I."/>
            <person name="Powell A.J."/>
            <person name="Barry K."/>
            <person name="Miller A.N."/>
            <person name="Grigoriev I.V."/>
            <person name="Debuchy R."/>
            <person name="Gladieux P."/>
            <person name="Thoren M.H."/>
            <person name="Johannesson H."/>
        </authorList>
    </citation>
    <scope>NUCLEOTIDE SEQUENCE</scope>
    <source>
        <strain evidence="7">CBS 333.67</strain>
    </source>
</reference>
<feature type="region of interest" description="Disordered" evidence="5">
    <location>
        <begin position="1"/>
        <end position="70"/>
    </location>
</feature>
<evidence type="ECO:0000256" key="4">
    <source>
        <dbReference type="ARBA" id="ARBA00023136"/>
    </source>
</evidence>
<proteinExistence type="predicted"/>
<dbReference type="InterPro" id="IPR002523">
    <property type="entry name" value="MgTranspt_CorA/ZnTranspt_ZntB"/>
</dbReference>
<dbReference type="GO" id="GO:0050897">
    <property type="term" value="F:cobalt ion binding"/>
    <property type="evidence" value="ECO:0007669"/>
    <property type="project" value="TreeGrafter"/>
</dbReference>
<feature type="region of interest" description="Disordered" evidence="5">
    <location>
        <begin position="561"/>
        <end position="625"/>
    </location>
</feature>
<feature type="region of interest" description="Disordered" evidence="5">
    <location>
        <begin position="221"/>
        <end position="255"/>
    </location>
</feature>
<keyword evidence="3 6" id="KW-1133">Transmembrane helix</keyword>
<feature type="compositionally biased region" description="Low complexity" evidence="5">
    <location>
        <begin position="583"/>
        <end position="599"/>
    </location>
</feature>
<keyword evidence="2 6" id="KW-0812">Transmembrane</keyword>
<accession>A0AAJ0GX57</accession>